<comment type="caution">
    <text evidence="1">The sequence shown here is derived from an EMBL/GenBank/DDBJ whole genome shotgun (WGS) entry which is preliminary data.</text>
</comment>
<dbReference type="EMBL" id="JACIDB010000001">
    <property type="protein sequence ID" value="MBB3873805.1"/>
    <property type="molecule type" value="Genomic_DNA"/>
</dbReference>
<gene>
    <name evidence="1" type="ORF">GGR47_000021</name>
</gene>
<sequence>MYRSFALALSAFCTTVLVLASQSTGTIGTIG</sequence>
<evidence type="ECO:0000313" key="1">
    <source>
        <dbReference type="EMBL" id="MBB3873805.1"/>
    </source>
</evidence>
<proteinExistence type="predicted"/>
<reference evidence="1 2" key="1">
    <citation type="submission" date="2020-08" db="EMBL/GenBank/DDBJ databases">
        <title>Genomic Encyclopedia of Type Strains, Phase IV (KMG-IV): sequencing the most valuable type-strain genomes for metagenomic binning, comparative biology and taxonomic classification.</title>
        <authorList>
            <person name="Goeker M."/>
        </authorList>
    </citation>
    <scope>NUCLEOTIDE SEQUENCE [LARGE SCALE GENOMIC DNA]</scope>
    <source>
        <strain evidence="1 2">DSM 15581</strain>
    </source>
</reference>
<protein>
    <submittedName>
        <fullName evidence="1">Uncharacterized protein</fullName>
    </submittedName>
</protein>
<dbReference type="Proteomes" id="UP000528945">
    <property type="component" value="Unassembled WGS sequence"/>
</dbReference>
<evidence type="ECO:0000313" key="2">
    <source>
        <dbReference type="Proteomes" id="UP000528945"/>
    </source>
</evidence>
<keyword evidence="2" id="KW-1185">Reference proteome</keyword>
<name>A0AAW3TNW1_9SPHN</name>
<dbReference type="AlphaFoldDB" id="A0AAW3TNW1"/>
<organism evidence="1 2">
    <name type="scientific">Sphingomonas aquatilis</name>
    <dbReference type="NCBI Taxonomy" id="93063"/>
    <lineage>
        <taxon>Bacteria</taxon>
        <taxon>Pseudomonadati</taxon>
        <taxon>Pseudomonadota</taxon>
        <taxon>Alphaproteobacteria</taxon>
        <taxon>Sphingomonadales</taxon>
        <taxon>Sphingomonadaceae</taxon>
        <taxon>Sphingomonas</taxon>
    </lineage>
</organism>
<accession>A0AAW3TNW1</accession>